<dbReference type="Pfam" id="PF00724">
    <property type="entry name" value="Oxidored_FMN"/>
    <property type="match status" value="1"/>
</dbReference>
<dbReference type="GO" id="GO:0050661">
    <property type="term" value="F:NADP binding"/>
    <property type="evidence" value="ECO:0007669"/>
    <property type="project" value="InterPro"/>
</dbReference>
<dbReference type="PATRIC" id="fig|435830.3.peg.275"/>
<dbReference type="PANTHER" id="PTHR43303:SF4">
    <property type="entry name" value="NADPH DEHYDROGENASE C23G7.10C-RELATED"/>
    <property type="match status" value="1"/>
</dbReference>
<protein>
    <recommendedName>
        <fullName evidence="7">NADH:flavin oxidoreductase/NADH oxidase N-terminal domain-containing protein</fullName>
    </recommendedName>
</protein>
<accession>G9PD06</accession>
<evidence type="ECO:0000313" key="9">
    <source>
        <dbReference type="Proteomes" id="UP000003822"/>
    </source>
</evidence>
<dbReference type="InterPro" id="IPR013785">
    <property type="entry name" value="Aldolase_TIM"/>
</dbReference>
<dbReference type="InterPro" id="IPR044152">
    <property type="entry name" value="YqjM-like"/>
</dbReference>
<feature type="domain" description="NADH:flavin oxidoreductase/NADH oxidase N-terminal" evidence="7">
    <location>
        <begin position="5"/>
        <end position="369"/>
    </location>
</feature>
<evidence type="ECO:0000256" key="6">
    <source>
        <dbReference type="SAM" id="MobiDB-lite"/>
    </source>
</evidence>
<name>G9PD06_9ACTO</name>
<dbReference type="InterPro" id="IPR001155">
    <property type="entry name" value="OxRdtase_FMN_N"/>
</dbReference>
<keyword evidence="2" id="KW-0285">Flavoprotein</keyword>
<evidence type="ECO:0000256" key="4">
    <source>
        <dbReference type="ARBA" id="ARBA00022857"/>
    </source>
</evidence>
<dbReference type="SUPFAM" id="SSF51395">
    <property type="entry name" value="FMN-linked oxidoreductases"/>
    <property type="match status" value="1"/>
</dbReference>
<dbReference type="PANTHER" id="PTHR43303">
    <property type="entry name" value="NADPH DEHYDROGENASE C23G7.10C-RELATED"/>
    <property type="match status" value="1"/>
</dbReference>
<feature type="region of interest" description="Disordered" evidence="6">
    <location>
        <begin position="299"/>
        <end position="321"/>
    </location>
</feature>
<keyword evidence="4" id="KW-0521">NADP</keyword>
<organism evidence="8 9">
    <name type="scientific">Actinomyces graevenitzii C83</name>
    <dbReference type="NCBI Taxonomy" id="435830"/>
    <lineage>
        <taxon>Bacteria</taxon>
        <taxon>Bacillati</taxon>
        <taxon>Actinomycetota</taxon>
        <taxon>Actinomycetes</taxon>
        <taxon>Actinomycetales</taxon>
        <taxon>Actinomycetaceae</taxon>
        <taxon>Actinomyces</taxon>
    </lineage>
</organism>
<dbReference type="Gene3D" id="3.20.20.70">
    <property type="entry name" value="Aldolase class I"/>
    <property type="match status" value="1"/>
</dbReference>
<comment type="cofactor">
    <cofactor evidence="1">
        <name>FMN</name>
        <dbReference type="ChEBI" id="CHEBI:58210"/>
    </cofactor>
</comment>
<dbReference type="eggNOG" id="COG1902">
    <property type="taxonomic scope" value="Bacteria"/>
</dbReference>
<dbReference type="GO" id="GO:0003959">
    <property type="term" value="F:NADPH dehydrogenase activity"/>
    <property type="evidence" value="ECO:0007669"/>
    <property type="project" value="InterPro"/>
</dbReference>
<evidence type="ECO:0000256" key="1">
    <source>
        <dbReference type="ARBA" id="ARBA00001917"/>
    </source>
</evidence>
<sequence length="386" mass="40407">MSPALFSPLRVGNKVARNRLFVPPMCQYTLENRDGVANYETAQHYGALARGGWGAIIVEATAVAPAGRITPWDLGLWNEQQAQALEPIVADIKAHGALAGIQLSHAGRKASTYRWNQGSGTIPADQGGWQPLAPSELALADHARPQALSESEIEQIIAAFAKAAKVASEIGFDIIQIHGAHGYLLHEFRSALSNQRSDAWGGSQGARNRMSEQTVQAVHEALAGTDTVLSLRLSATDWLEGGLELSDTVALVRQLPQVDWFDISTGGLATAPIPVGPGYQVRFAQAVKAALAGTAGNGSSGVASDGAKAANDDATSGASTANSAPVVSAVGLITNPASAEQILVTNQADIVEVGRPALANPRLALAWAKELGTKVDYMPPQYARGF</sequence>
<proteinExistence type="predicted"/>
<gene>
    <name evidence="8" type="ORF">HMPREF0045_00285</name>
</gene>
<evidence type="ECO:0000313" key="8">
    <source>
        <dbReference type="EMBL" id="EHM89620.1"/>
    </source>
</evidence>
<evidence type="ECO:0000256" key="3">
    <source>
        <dbReference type="ARBA" id="ARBA00022643"/>
    </source>
</evidence>
<evidence type="ECO:0000259" key="7">
    <source>
        <dbReference type="Pfam" id="PF00724"/>
    </source>
</evidence>
<evidence type="ECO:0000256" key="2">
    <source>
        <dbReference type="ARBA" id="ARBA00022630"/>
    </source>
</evidence>
<dbReference type="EMBL" id="ACRN01000001">
    <property type="protein sequence ID" value="EHM89620.1"/>
    <property type="molecule type" value="Genomic_DNA"/>
</dbReference>
<keyword evidence="3" id="KW-0288">FMN</keyword>
<dbReference type="OrthoDB" id="3169239at2"/>
<keyword evidence="9" id="KW-1185">Reference proteome</keyword>
<keyword evidence="5" id="KW-0560">Oxidoreductase</keyword>
<evidence type="ECO:0000256" key="5">
    <source>
        <dbReference type="ARBA" id="ARBA00023002"/>
    </source>
</evidence>
<dbReference type="HOGENOM" id="CLU_012153_2_1_11"/>
<dbReference type="RefSeq" id="WP_005984814.1">
    <property type="nucleotide sequence ID" value="NZ_JH470338.1"/>
</dbReference>
<dbReference type="AlphaFoldDB" id="G9PD06"/>
<dbReference type="GO" id="GO:0010181">
    <property type="term" value="F:FMN binding"/>
    <property type="evidence" value="ECO:0007669"/>
    <property type="project" value="InterPro"/>
</dbReference>
<comment type="caution">
    <text evidence="8">The sequence shown here is derived from an EMBL/GenBank/DDBJ whole genome shotgun (WGS) entry which is preliminary data.</text>
</comment>
<reference evidence="8 9" key="1">
    <citation type="submission" date="2011-10" db="EMBL/GenBank/DDBJ databases">
        <title>The Genome Sequence of Actinomyces graevenitzii C83.</title>
        <authorList>
            <consortium name="The Broad Institute Genome Sequencing Platform"/>
            <consortium name="The Broad Institute Genome Sequencing Center for Infectious Disease"/>
            <person name="Earl A."/>
            <person name="Ward D."/>
            <person name="Feldgarden M."/>
            <person name="Gevers D."/>
            <person name="Sibley C.D."/>
            <person name="Field T.R."/>
            <person name="Grinwis M."/>
            <person name="Eshaghurshan C.S."/>
            <person name="Surette M.G."/>
            <person name="Young S.K."/>
            <person name="Zeng Q."/>
            <person name="Gargeya S."/>
            <person name="Fitzgerald M."/>
            <person name="Haas B."/>
            <person name="Abouelleil A."/>
            <person name="Alvarado L."/>
            <person name="Arachchi H.M."/>
            <person name="Berlin A."/>
            <person name="Brown A."/>
            <person name="Chapman S.B."/>
            <person name="Chen Z."/>
            <person name="Dunbar C."/>
            <person name="Freedman E."/>
            <person name="Gearin G."/>
            <person name="Goldberg J."/>
            <person name="Griggs A."/>
            <person name="Gujja S."/>
            <person name="Heiman D."/>
            <person name="Howarth C."/>
            <person name="Larson L."/>
            <person name="Lui A."/>
            <person name="MacDonald P.J.P."/>
            <person name="Montmayeur A."/>
            <person name="Murphy C."/>
            <person name="Neiman D."/>
            <person name="Pearson M."/>
            <person name="Priest M."/>
            <person name="Roberts A."/>
            <person name="Saif S."/>
            <person name="Shea T."/>
            <person name="Shenoy N."/>
            <person name="Sisk P."/>
            <person name="Stolte C."/>
            <person name="Sykes S."/>
            <person name="Wortman J."/>
            <person name="Nusbaum C."/>
            <person name="Birren B."/>
        </authorList>
    </citation>
    <scope>NUCLEOTIDE SEQUENCE [LARGE SCALE GENOMIC DNA]</scope>
    <source>
        <strain evidence="8 9">C83</strain>
    </source>
</reference>
<dbReference type="Proteomes" id="UP000003822">
    <property type="component" value="Unassembled WGS sequence"/>
</dbReference>
<dbReference type="STRING" id="435830.HMPREF0045_00285"/>